<proteinExistence type="predicted"/>
<protein>
    <submittedName>
        <fullName evidence="1">Uncharacterized protein</fullName>
    </submittedName>
</protein>
<accession>A0ABQ8JBX0</accession>
<keyword evidence="2" id="KW-1185">Reference proteome</keyword>
<gene>
    <name evidence="1" type="ORF">DERP_001929</name>
</gene>
<reference evidence="1 2" key="2">
    <citation type="journal article" date="2022" name="Mol. Biol. Evol.">
        <title>Comparative Genomics Reveals Insights into the Divergent Evolution of Astigmatic Mites and Household Pest Adaptations.</title>
        <authorList>
            <person name="Xiong Q."/>
            <person name="Wan A.T."/>
            <person name="Liu X."/>
            <person name="Fung C.S."/>
            <person name="Xiao X."/>
            <person name="Malainual N."/>
            <person name="Hou J."/>
            <person name="Wang L."/>
            <person name="Wang M."/>
            <person name="Yang K.Y."/>
            <person name="Cui Y."/>
            <person name="Leung E.L."/>
            <person name="Nong W."/>
            <person name="Shin S.K."/>
            <person name="Au S.W."/>
            <person name="Jeong K.Y."/>
            <person name="Chew F.T."/>
            <person name="Hui J.H."/>
            <person name="Leung T.F."/>
            <person name="Tungtrongchitr A."/>
            <person name="Zhong N."/>
            <person name="Liu Z."/>
            <person name="Tsui S.K."/>
        </authorList>
    </citation>
    <scope>NUCLEOTIDE SEQUENCE [LARGE SCALE GENOMIC DNA]</scope>
    <source>
        <strain evidence="1">Derp</strain>
    </source>
</reference>
<name>A0ABQ8JBX0_DERPT</name>
<comment type="caution">
    <text evidence="1">The sequence shown here is derived from an EMBL/GenBank/DDBJ whole genome shotgun (WGS) entry which is preliminary data.</text>
</comment>
<organism evidence="1 2">
    <name type="scientific">Dermatophagoides pteronyssinus</name>
    <name type="common">European house dust mite</name>
    <dbReference type="NCBI Taxonomy" id="6956"/>
    <lineage>
        <taxon>Eukaryota</taxon>
        <taxon>Metazoa</taxon>
        <taxon>Ecdysozoa</taxon>
        <taxon>Arthropoda</taxon>
        <taxon>Chelicerata</taxon>
        <taxon>Arachnida</taxon>
        <taxon>Acari</taxon>
        <taxon>Acariformes</taxon>
        <taxon>Sarcoptiformes</taxon>
        <taxon>Astigmata</taxon>
        <taxon>Psoroptidia</taxon>
        <taxon>Analgoidea</taxon>
        <taxon>Pyroglyphidae</taxon>
        <taxon>Dermatophagoidinae</taxon>
        <taxon>Dermatophagoides</taxon>
    </lineage>
</organism>
<dbReference type="EMBL" id="NJHN03000054">
    <property type="protein sequence ID" value="KAH9420094.1"/>
    <property type="molecule type" value="Genomic_DNA"/>
</dbReference>
<reference evidence="1 2" key="1">
    <citation type="journal article" date="2018" name="J. Allergy Clin. Immunol.">
        <title>High-quality assembly of Dermatophagoides pteronyssinus genome and transcriptome reveals a wide range of novel allergens.</title>
        <authorList>
            <person name="Liu X.Y."/>
            <person name="Yang K.Y."/>
            <person name="Wang M.Q."/>
            <person name="Kwok J.S."/>
            <person name="Zeng X."/>
            <person name="Yang Z."/>
            <person name="Xiao X.J."/>
            <person name="Lau C.P."/>
            <person name="Li Y."/>
            <person name="Huang Z.M."/>
            <person name="Ba J.G."/>
            <person name="Yim A.K."/>
            <person name="Ouyang C.Y."/>
            <person name="Ngai S.M."/>
            <person name="Chan T.F."/>
            <person name="Leung E.L."/>
            <person name="Liu L."/>
            <person name="Liu Z.G."/>
            <person name="Tsui S.K."/>
        </authorList>
    </citation>
    <scope>NUCLEOTIDE SEQUENCE [LARGE SCALE GENOMIC DNA]</scope>
    <source>
        <strain evidence="1">Derp</strain>
    </source>
</reference>
<sequence length="181" mass="19890">MIIIIHNENFVNCQTSTTSSPSTITSKTTTTKYNNYGGYQKNNGYGYSNGGGGGHHGGYYQEASPNGGGLGGLIDVDVHRLSNGGKHVGVHVPIFYTMDLDKDPYRKNLGLSILDGLIKVRVNNDPHKYQKPYGQYSSYGGYSSYEPYSSYGRPSLQSLLLGKGKIKETELYELLAQQLLY</sequence>
<evidence type="ECO:0000313" key="2">
    <source>
        <dbReference type="Proteomes" id="UP000887458"/>
    </source>
</evidence>
<dbReference type="Proteomes" id="UP000887458">
    <property type="component" value="Unassembled WGS sequence"/>
</dbReference>
<evidence type="ECO:0000313" key="1">
    <source>
        <dbReference type="EMBL" id="KAH9420094.1"/>
    </source>
</evidence>